<protein>
    <submittedName>
        <fullName evidence="8">Ileal sodium/bile acid cotransporter-like 2</fullName>
    </submittedName>
</protein>
<dbReference type="InterPro" id="IPR038770">
    <property type="entry name" value="Na+/solute_symporter_sf"/>
</dbReference>
<dbReference type="Proteomes" id="UP000747542">
    <property type="component" value="Unassembled WGS sequence"/>
</dbReference>
<dbReference type="GO" id="GO:0015293">
    <property type="term" value="F:symporter activity"/>
    <property type="evidence" value="ECO:0007669"/>
    <property type="project" value="UniProtKB-KW"/>
</dbReference>
<keyword evidence="4" id="KW-0813">Transport</keyword>
<dbReference type="InterPro" id="IPR002657">
    <property type="entry name" value="BilAc:Na_symport/Acr3"/>
</dbReference>
<proteinExistence type="inferred from homology"/>
<feature type="transmembrane region" description="Helical" evidence="7">
    <location>
        <begin position="236"/>
        <end position="258"/>
    </location>
</feature>
<evidence type="ECO:0000256" key="4">
    <source>
        <dbReference type="ARBA" id="ARBA00022847"/>
    </source>
</evidence>
<reference evidence="8" key="1">
    <citation type="journal article" date="2021" name="Sci. Adv.">
        <title>The American lobster genome reveals insights on longevity, neural, and immune adaptations.</title>
        <authorList>
            <person name="Polinski J.M."/>
            <person name="Zimin A.V."/>
            <person name="Clark K.F."/>
            <person name="Kohn A.B."/>
            <person name="Sadowski N."/>
            <person name="Timp W."/>
            <person name="Ptitsyn A."/>
            <person name="Khanna P."/>
            <person name="Romanova D.Y."/>
            <person name="Williams P."/>
            <person name="Greenwood S.J."/>
            <person name="Moroz L.L."/>
            <person name="Walt D.R."/>
            <person name="Bodnar A.G."/>
        </authorList>
    </citation>
    <scope>NUCLEOTIDE SEQUENCE</scope>
    <source>
        <strain evidence="8">GMGI-L3</strain>
    </source>
</reference>
<evidence type="ECO:0000313" key="9">
    <source>
        <dbReference type="Proteomes" id="UP000747542"/>
    </source>
</evidence>
<comment type="similarity">
    <text evidence="2">Belongs to the bile acid:sodium symporter (BASS) (TC 2.A.28) family.</text>
</comment>
<evidence type="ECO:0000313" key="8">
    <source>
        <dbReference type="EMBL" id="KAG7172296.1"/>
    </source>
</evidence>
<organism evidence="8 9">
    <name type="scientific">Homarus americanus</name>
    <name type="common">American lobster</name>
    <dbReference type="NCBI Taxonomy" id="6706"/>
    <lineage>
        <taxon>Eukaryota</taxon>
        <taxon>Metazoa</taxon>
        <taxon>Ecdysozoa</taxon>
        <taxon>Arthropoda</taxon>
        <taxon>Crustacea</taxon>
        <taxon>Multicrustacea</taxon>
        <taxon>Malacostraca</taxon>
        <taxon>Eumalacostraca</taxon>
        <taxon>Eucarida</taxon>
        <taxon>Decapoda</taxon>
        <taxon>Pleocyemata</taxon>
        <taxon>Astacidea</taxon>
        <taxon>Nephropoidea</taxon>
        <taxon>Nephropidae</taxon>
        <taxon>Homarus</taxon>
    </lineage>
</organism>
<dbReference type="Pfam" id="PF01758">
    <property type="entry name" value="SBF"/>
    <property type="match status" value="1"/>
</dbReference>
<evidence type="ECO:0000256" key="5">
    <source>
        <dbReference type="ARBA" id="ARBA00022989"/>
    </source>
</evidence>
<feature type="transmembrane region" description="Helical" evidence="7">
    <location>
        <begin position="184"/>
        <end position="204"/>
    </location>
</feature>
<dbReference type="InterPro" id="IPR004710">
    <property type="entry name" value="Bilac:Na_transpt"/>
</dbReference>
<dbReference type="Gene3D" id="1.20.1530.20">
    <property type="match status" value="1"/>
</dbReference>
<feature type="transmembrane region" description="Helical" evidence="7">
    <location>
        <begin position="369"/>
        <end position="388"/>
    </location>
</feature>
<dbReference type="PANTHER" id="PTHR10361:SF28">
    <property type="entry name" value="P3 PROTEIN-RELATED"/>
    <property type="match status" value="1"/>
</dbReference>
<name>A0A8J5N337_HOMAM</name>
<evidence type="ECO:0000256" key="2">
    <source>
        <dbReference type="ARBA" id="ARBA00006528"/>
    </source>
</evidence>
<evidence type="ECO:0000256" key="6">
    <source>
        <dbReference type="ARBA" id="ARBA00023136"/>
    </source>
</evidence>
<keyword evidence="4" id="KW-0769">Symport</keyword>
<keyword evidence="5 7" id="KW-1133">Transmembrane helix</keyword>
<sequence>MLVVVVVEGIVGDTADNGVYLEIFPSAEWKVSEDTLHHPTLSLGFNENDTYCDGGQDLTEAQLVVTVVPDEDWKLDFVNRSIHFTVEEVCDHVNKSLTFSGYYWGLTKLSFYLTTNYHLLHLSNNTLLRDDVLITVDRKSMMMDTIFTSTGAVLILFNNVNMGAQLDLKVIKEVLMRPIGPACGFISQFVVMPLASYVMGILLLTAPLQRLGLFTLGCSPGGTSSNFWTLMFDGDINLSITMTAISTIAAMGMMPMWMFSLGKKMLKDANITIPFGNLALSLITLTFPILLGILIRMKRPLWADRGAKIIKPFSFCILLFFYIVGTWNSYKVMLLMTWRMVVAGFLVVSSGYTFGAVFAKVMCLPKKQIIAVSIETALQNPGVAFILLKLSIERFIYWCSSCSDLASVPIVATLLVSAPPLILVYLIYALLRRFCGCCPDIEQRDDLTHTPEDVENLKQLPGDAKFNDEANQFLPESCRCYDEGG</sequence>
<dbReference type="PANTHER" id="PTHR10361">
    <property type="entry name" value="SODIUM-BILE ACID COTRANSPORTER"/>
    <property type="match status" value="1"/>
</dbReference>
<gene>
    <name evidence="8" type="primary">Slc10A2-L2</name>
    <name evidence="8" type="ORF">Hamer_G009654</name>
</gene>
<feature type="transmembrane region" description="Helical" evidence="7">
    <location>
        <begin position="408"/>
        <end position="431"/>
    </location>
</feature>
<keyword evidence="9" id="KW-1185">Reference proteome</keyword>
<comment type="subcellular location">
    <subcellularLocation>
        <location evidence="1">Membrane</location>
        <topology evidence="1">Multi-pass membrane protein</topology>
    </subcellularLocation>
</comment>
<feature type="transmembrane region" description="Helical" evidence="7">
    <location>
        <begin position="309"/>
        <end position="330"/>
    </location>
</feature>
<dbReference type="AlphaFoldDB" id="A0A8J5N337"/>
<feature type="transmembrane region" description="Helical" evidence="7">
    <location>
        <begin position="336"/>
        <end position="357"/>
    </location>
</feature>
<comment type="caution">
    <text evidence="8">The sequence shown here is derived from an EMBL/GenBank/DDBJ whole genome shotgun (WGS) entry which is preliminary data.</text>
</comment>
<dbReference type="EMBL" id="JAHLQT010011563">
    <property type="protein sequence ID" value="KAG7172296.1"/>
    <property type="molecule type" value="Genomic_DNA"/>
</dbReference>
<keyword evidence="6 7" id="KW-0472">Membrane</keyword>
<keyword evidence="3 7" id="KW-0812">Transmembrane</keyword>
<feature type="transmembrane region" description="Helical" evidence="7">
    <location>
        <begin position="278"/>
        <end position="297"/>
    </location>
</feature>
<dbReference type="GO" id="GO:0016020">
    <property type="term" value="C:membrane"/>
    <property type="evidence" value="ECO:0007669"/>
    <property type="project" value="UniProtKB-SubCell"/>
</dbReference>
<accession>A0A8J5N337</accession>
<evidence type="ECO:0000256" key="1">
    <source>
        <dbReference type="ARBA" id="ARBA00004141"/>
    </source>
</evidence>
<evidence type="ECO:0000256" key="3">
    <source>
        <dbReference type="ARBA" id="ARBA00022692"/>
    </source>
</evidence>
<evidence type="ECO:0000256" key="7">
    <source>
        <dbReference type="SAM" id="Phobius"/>
    </source>
</evidence>